<evidence type="ECO:0000313" key="2">
    <source>
        <dbReference type="EMBL" id="TCJ17430.1"/>
    </source>
</evidence>
<dbReference type="RefSeq" id="WP_131447226.1">
    <property type="nucleotide sequence ID" value="NZ_SJZI01000008.1"/>
</dbReference>
<dbReference type="OrthoDB" id="662308at2"/>
<dbReference type="Proteomes" id="UP000295334">
    <property type="component" value="Unassembled WGS sequence"/>
</dbReference>
<keyword evidence="3" id="KW-1185">Reference proteome</keyword>
<dbReference type="AlphaFoldDB" id="A0A4R1BJD3"/>
<feature type="chain" id="PRO_5020426890" description="S9 family peptidase" evidence="1">
    <location>
        <begin position="24"/>
        <end position="264"/>
    </location>
</feature>
<evidence type="ECO:0000256" key="1">
    <source>
        <dbReference type="SAM" id="SignalP"/>
    </source>
</evidence>
<gene>
    <name evidence="2" type="ORF">EPD60_04360</name>
</gene>
<name>A0A4R1BJD3_9BACT</name>
<keyword evidence="1" id="KW-0732">Signal</keyword>
<reference evidence="2 3" key="1">
    <citation type="submission" date="2019-03" db="EMBL/GenBank/DDBJ databases">
        <authorList>
            <person name="Kim M.K.M."/>
        </authorList>
    </citation>
    <scope>NUCLEOTIDE SEQUENCE [LARGE SCALE GENOMIC DNA]</scope>
    <source>
        <strain evidence="2 3">17J68-12</strain>
    </source>
</reference>
<evidence type="ECO:0000313" key="3">
    <source>
        <dbReference type="Proteomes" id="UP000295334"/>
    </source>
</evidence>
<accession>A0A4R1BJD3</accession>
<organism evidence="2 3">
    <name type="scientific">Flaviaesturariibacter flavus</name>
    <dbReference type="NCBI Taxonomy" id="2502780"/>
    <lineage>
        <taxon>Bacteria</taxon>
        <taxon>Pseudomonadati</taxon>
        <taxon>Bacteroidota</taxon>
        <taxon>Chitinophagia</taxon>
        <taxon>Chitinophagales</taxon>
        <taxon>Chitinophagaceae</taxon>
        <taxon>Flaviaestuariibacter</taxon>
    </lineage>
</organism>
<dbReference type="EMBL" id="SJZI01000008">
    <property type="protein sequence ID" value="TCJ17430.1"/>
    <property type="molecule type" value="Genomic_DNA"/>
</dbReference>
<protein>
    <recommendedName>
        <fullName evidence="4">S9 family peptidase</fullName>
    </recommendedName>
</protein>
<sequence>MRKIRLLALFFGLALLCGAPASAQDTLPRFNVHNAGNNRIIIGWINPYPNITQISIQRAFDSLGPYKSIASLADPRSVQNGYTDRNAPNDHMFYRIFYALEGGSYFFTKAKKPDTASRQAIVLNGSTPRPVIGARDVPNKYKDSVFVRNRDTLVIVNHDTLRVTTKDTISVVKKPPVVKKPEWVPSTKVFTNNEGYVTIRLQDAEEKKYTVKFFDGEEFLFELRGIKEKLLLLDKANFYHSGWFNFELYNDDKLVERNKFFLKP</sequence>
<feature type="signal peptide" evidence="1">
    <location>
        <begin position="1"/>
        <end position="23"/>
    </location>
</feature>
<evidence type="ECO:0008006" key="4">
    <source>
        <dbReference type="Google" id="ProtNLM"/>
    </source>
</evidence>
<comment type="caution">
    <text evidence="2">The sequence shown here is derived from an EMBL/GenBank/DDBJ whole genome shotgun (WGS) entry which is preliminary data.</text>
</comment>
<proteinExistence type="predicted"/>